<feature type="non-terminal residue" evidence="2">
    <location>
        <position position="1"/>
    </location>
</feature>
<evidence type="ECO:0000259" key="1">
    <source>
        <dbReference type="SMART" id="SM00939"/>
    </source>
</evidence>
<dbReference type="AlphaFoldDB" id="A0A8K0QRS0"/>
<organism evidence="2 3">
    <name type="scientific">Paraphoma chrysanthemicola</name>
    <dbReference type="NCBI Taxonomy" id="798071"/>
    <lineage>
        <taxon>Eukaryota</taxon>
        <taxon>Fungi</taxon>
        <taxon>Dikarya</taxon>
        <taxon>Ascomycota</taxon>
        <taxon>Pezizomycotina</taxon>
        <taxon>Dothideomycetes</taxon>
        <taxon>Pleosporomycetidae</taxon>
        <taxon>Pleosporales</taxon>
        <taxon>Pleosporineae</taxon>
        <taxon>Phaeosphaeriaceae</taxon>
        <taxon>Paraphoma</taxon>
    </lineage>
</organism>
<dbReference type="Gene3D" id="2.60.120.260">
    <property type="entry name" value="Galactose-binding domain-like"/>
    <property type="match status" value="1"/>
</dbReference>
<evidence type="ECO:0000313" key="2">
    <source>
        <dbReference type="EMBL" id="KAH7066478.1"/>
    </source>
</evidence>
<dbReference type="InterPro" id="IPR029058">
    <property type="entry name" value="AB_hydrolase_fold"/>
</dbReference>
<dbReference type="Proteomes" id="UP000813461">
    <property type="component" value="Unassembled WGS sequence"/>
</dbReference>
<evidence type="ECO:0000313" key="3">
    <source>
        <dbReference type="Proteomes" id="UP000813461"/>
    </source>
</evidence>
<feature type="domain" description="Xaa-Pro dipeptidyl-peptidase C-terminal" evidence="1">
    <location>
        <begin position="123"/>
        <end position="387"/>
    </location>
</feature>
<reference evidence="2" key="1">
    <citation type="journal article" date="2021" name="Nat. Commun.">
        <title>Genetic determinants of endophytism in the Arabidopsis root mycobiome.</title>
        <authorList>
            <person name="Mesny F."/>
            <person name="Miyauchi S."/>
            <person name="Thiergart T."/>
            <person name="Pickel B."/>
            <person name="Atanasova L."/>
            <person name="Karlsson M."/>
            <person name="Huettel B."/>
            <person name="Barry K.W."/>
            <person name="Haridas S."/>
            <person name="Chen C."/>
            <person name="Bauer D."/>
            <person name="Andreopoulos W."/>
            <person name="Pangilinan J."/>
            <person name="LaButti K."/>
            <person name="Riley R."/>
            <person name="Lipzen A."/>
            <person name="Clum A."/>
            <person name="Drula E."/>
            <person name="Henrissat B."/>
            <person name="Kohler A."/>
            <person name="Grigoriev I.V."/>
            <person name="Martin F.M."/>
            <person name="Hacquard S."/>
        </authorList>
    </citation>
    <scope>NUCLEOTIDE SEQUENCE</scope>
    <source>
        <strain evidence="2">MPI-SDFR-AT-0120</strain>
    </source>
</reference>
<dbReference type="Gene3D" id="3.40.50.1820">
    <property type="entry name" value="alpha/beta hydrolase"/>
    <property type="match status" value="1"/>
</dbReference>
<sequence>AFAPWEGASDFYRDTLARGGIGYPYDLLWGMLQDTMVGRGKAEAVISMLKKYPLYNEYWEDKRAKVENITTPAYVLASYSTSLHTSGSIGGFNQIKSKDKWLRIHPRQEWYDLYSEYATNDLQKFFDHYLKGVANEWEATPRVRFSVLPFDTSEPPANIATTAYPIPEAKQVKFYITGKEALSPHPFDESATESYQSDIIPQGLDKDPEELVFSIKFDKPTWLVGYSKAVLYLSADDADDLDIFVQLRKLDKNGNKTIQLNVPAEKLLPPVKDASEVADSCFLKYFGPNGSLRASHAISRVESTANDSWPVYKNDRQEKIKPGTVVRLEVPIWPGGMAFNAGESLAVKISGHYMSPMEIDVLNGKTRTENRGRHNLHFGGKYESYIEVPLTAPFGG</sequence>
<name>A0A8K0QRS0_9PLEO</name>
<dbReference type="SUPFAM" id="SSF53474">
    <property type="entry name" value="alpha/beta-Hydrolases"/>
    <property type="match status" value="1"/>
</dbReference>
<proteinExistence type="predicted"/>
<protein>
    <submittedName>
        <fullName evidence="2">X-Pro dipeptidyl-peptidase C-terminal non-catalytic domain-containing protein</fullName>
    </submittedName>
</protein>
<dbReference type="InterPro" id="IPR008979">
    <property type="entry name" value="Galactose-bd-like_sf"/>
</dbReference>
<dbReference type="EMBL" id="JAGMVJ010000039">
    <property type="protein sequence ID" value="KAH7066478.1"/>
    <property type="molecule type" value="Genomic_DNA"/>
</dbReference>
<dbReference type="SMART" id="SM00939">
    <property type="entry name" value="PepX_C"/>
    <property type="match status" value="1"/>
</dbReference>
<dbReference type="GO" id="GO:0008239">
    <property type="term" value="F:dipeptidyl-peptidase activity"/>
    <property type="evidence" value="ECO:0007669"/>
    <property type="project" value="InterPro"/>
</dbReference>
<accession>A0A8K0QRS0</accession>
<dbReference type="Pfam" id="PF08530">
    <property type="entry name" value="PepX_C"/>
    <property type="match status" value="1"/>
</dbReference>
<dbReference type="OrthoDB" id="2578740at2759"/>
<comment type="caution">
    <text evidence="2">The sequence shown here is derived from an EMBL/GenBank/DDBJ whole genome shotgun (WGS) entry which is preliminary data.</text>
</comment>
<dbReference type="InterPro" id="IPR013736">
    <property type="entry name" value="Xaa-Pro_dipept_C"/>
</dbReference>
<dbReference type="SUPFAM" id="SSF49785">
    <property type="entry name" value="Galactose-binding domain-like"/>
    <property type="match status" value="1"/>
</dbReference>
<keyword evidence="3" id="KW-1185">Reference proteome</keyword>
<gene>
    <name evidence="2" type="ORF">FB567DRAFT_458662</name>
</gene>